<dbReference type="EMBL" id="QEIV01000749">
    <property type="protein sequence ID" value="PWZ98392.1"/>
    <property type="molecule type" value="Genomic_DNA"/>
</dbReference>
<protein>
    <submittedName>
        <fullName evidence="2">Peptide ABC transporter permease</fullName>
    </submittedName>
</protein>
<evidence type="ECO:0000313" key="3">
    <source>
        <dbReference type="Proteomes" id="UP000246351"/>
    </source>
</evidence>
<keyword evidence="1" id="KW-1133">Transmembrane helix</keyword>
<feature type="transmembrane region" description="Helical" evidence="1">
    <location>
        <begin position="9"/>
        <end position="27"/>
    </location>
</feature>
<gene>
    <name evidence="2" type="ORF">DD924_08380</name>
</gene>
<proteinExistence type="predicted"/>
<evidence type="ECO:0000313" key="2">
    <source>
        <dbReference type="EMBL" id="PWZ98392.1"/>
    </source>
</evidence>
<reference evidence="2 3" key="1">
    <citation type="journal article" date="2018" name="Vet. Microbiol.">
        <title>Clonal diversity and geographic distribution of methicillin-resistant Staphylococcus pseudintermedius from Australian animals: Discovery of novel sequence types.</title>
        <authorList>
            <person name="Worthing K.A."/>
            <person name="Abraham S."/>
            <person name="Coombs G.W."/>
            <person name="Pang S."/>
            <person name="Saputra S."/>
            <person name="Jordan D."/>
            <person name="Trott D.J."/>
            <person name="Norris J.M."/>
        </authorList>
    </citation>
    <scope>NUCLEOTIDE SEQUENCE [LARGE SCALE GENOMIC DNA]</scope>
    <source>
        <strain evidence="2 3">ST71 3</strain>
    </source>
</reference>
<accession>A0A317Z815</accession>
<dbReference type="AlphaFoldDB" id="A0A317Z815"/>
<evidence type="ECO:0000256" key="1">
    <source>
        <dbReference type="SAM" id="Phobius"/>
    </source>
</evidence>
<organism evidence="2 3">
    <name type="scientific">Staphylococcus pseudintermedius</name>
    <dbReference type="NCBI Taxonomy" id="283734"/>
    <lineage>
        <taxon>Bacteria</taxon>
        <taxon>Bacillati</taxon>
        <taxon>Bacillota</taxon>
        <taxon>Bacilli</taxon>
        <taxon>Bacillales</taxon>
        <taxon>Staphylococcaceae</taxon>
        <taxon>Staphylococcus</taxon>
        <taxon>Staphylococcus intermedius group</taxon>
    </lineage>
</organism>
<keyword evidence="1" id="KW-0812">Transmembrane</keyword>
<sequence>MLRYTLKRLLYMVISLFIIVTITFFLMKLMPGSPFN</sequence>
<name>A0A317Z815_STAPS</name>
<comment type="caution">
    <text evidence="2">The sequence shown here is derived from an EMBL/GenBank/DDBJ whole genome shotgun (WGS) entry which is preliminary data.</text>
</comment>
<keyword evidence="1" id="KW-0472">Membrane</keyword>
<feature type="non-terminal residue" evidence="2">
    <location>
        <position position="36"/>
    </location>
</feature>
<dbReference type="Proteomes" id="UP000246351">
    <property type="component" value="Unassembled WGS sequence"/>
</dbReference>